<keyword evidence="3" id="KW-1185">Reference proteome</keyword>
<feature type="region of interest" description="Disordered" evidence="1">
    <location>
        <begin position="440"/>
        <end position="504"/>
    </location>
</feature>
<evidence type="ECO:0000313" key="2">
    <source>
        <dbReference type="EMBL" id="GIY91003.1"/>
    </source>
</evidence>
<feature type="compositionally biased region" description="Polar residues" evidence="1">
    <location>
        <begin position="486"/>
        <end position="504"/>
    </location>
</feature>
<accession>A0AAV4X8J0</accession>
<dbReference type="AlphaFoldDB" id="A0AAV4X8J0"/>
<proteinExistence type="predicted"/>
<name>A0AAV4X8J0_CAEEX</name>
<gene>
    <name evidence="2" type="ORF">CEXT_301811</name>
</gene>
<organism evidence="2 3">
    <name type="scientific">Caerostris extrusa</name>
    <name type="common">Bark spider</name>
    <name type="synonym">Caerostris bankana</name>
    <dbReference type="NCBI Taxonomy" id="172846"/>
    <lineage>
        <taxon>Eukaryota</taxon>
        <taxon>Metazoa</taxon>
        <taxon>Ecdysozoa</taxon>
        <taxon>Arthropoda</taxon>
        <taxon>Chelicerata</taxon>
        <taxon>Arachnida</taxon>
        <taxon>Araneae</taxon>
        <taxon>Araneomorphae</taxon>
        <taxon>Entelegynae</taxon>
        <taxon>Araneoidea</taxon>
        <taxon>Araneidae</taxon>
        <taxon>Caerostris</taxon>
    </lineage>
</organism>
<evidence type="ECO:0000256" key="1">
    <source>
        <dbReference type="SAM" id="MobiDB-lite"/>
    </source>
</evidence>
<feature type="compositionally biased region" description="Polar residues" evidence="1">
    <location>
        <begin position="449"/>
        <end position="458"/>
    </location>
</feature>
<sequence>MTSLSDIYAFQMDTLYPNTANYHSTVNIHPAAYSEIHSTSSNIQVDTEGMLTAWNSTTSPDKNDNGDSDVDMTFPVYDVNKTSKLNNNLTCKIDPSIFFNKSSIPCAEINSPVLSNSSANLPTTPAAYSEIHSIPSNIQMDTDRPDKKDNVMTLPVYDVNKTSKLNNNLTCKIDPSIFFNKSSIPCDEINSPLLSNSSANLPTPAAAYIEIHSIPSSSQVDINRMVSGWKSTTSPDKKYNGDSNLDKTLAEINSPVLSNSSANLPTTPAASYEYDSYLRHEYDDISLPDFSSDAYEMDEFVPSFDRDDVDLQPSAPKAEVKDDVFFGVGMDDELFGGQIYEFPFDFLDSTDNLVNSNFYPMDMDELYHSQTLDASQDSLAGDGSKTYRFCGRLRNSTSEKDINQENLKNVKCDHSYGRLDSPCEEADSEVDVETVQVVKYPNRRPPNEGVNSKINKNPSRGRKRNRNVTDEELCEPSNPPLKTKRTTTCTNNPRSNRRQGPSTCQVVPSMCETVQQPVNAKFGQRQKRQVPSSPRPVRSSSRPLRSTSRPVPSTSRPVPSTSRSVPSTSRPVPSTFAQFPQLLFSSLIYFTKGSILNAKSSILNAKGSIHITKGSFNAEEKAN</sequence>
<comment type="caution">
    <text evidence="2">The sequence shown here is derived from an EMBL/GenBank/DDBJ whole genome shotgun (WGS) entry which is preliminary data.</text>
</comment>
<dbReference type="Proteomes" id="UP001054945">
    <property type="component" value="Unassembled WGS sequence"/>
</dbReference>
<feature type="region of interest" description="Disordered" evidence="1">
    <location>
        <begin position="518"/>
        <end position="573"/>
    </location>
</feature>
<reference evidence="2 3" key="1">
    <citation type="submission" date="2021-06" db="EMBL/GenBank/DDBJ databases">
        <title>Caerostris extrusa draft genome.</title>
        <authorList>
            <person name="Kono N."/>
            <person name="Arakawa K."/>
        </authorList>
    </citation>
    <scope>NUCLEOTIDE SEQUENCE [LARGE SCALE GENOMIC DNA]</scope>
</reference>
<feature type="compositionally biased region" description="Low complexity" evidence="1">
    <location>
        <begin position="530"/>
        <end position="573"/>
    </location>
</feature>
<evidence type="ECO:0000313" key="3">
    <source>
        <dbReference type="Proteomes" id="UP001054945"/>
    </source>
</evidence>
<protein>
    <submittedName>
        <fullName evidence="2">Uncharacterized protein</fullName>
    </submittedName>
</protein>
<dbReference type="EMBL" id="BPLR01017370">
    <property type="protein sequence ID" value="GIY91003.1"/>
    <property type="molecule type" value="Genomic_DNA"/>
</dbReference>